<protein>
    <submittedName>
        <fullName evidence="3">Diguanylate cyclase/phosphodiesterase</fullName>
    </submittedName>
</protein>
<dbReference type="SMART" id="SM00028">
    <property type="entry name" value="TPR"/>
    <property type="match status" value="2"/>
</dbReference>
<organism evidence="3 4">
    <name type="scientific">Lysobacter dokdonensis DS-58</name>
    <dbReference type="NCBI Taxonomy" id="1300345"/>
    <lineage>
        <taxon>Bacteria</taxon>
        <taxon>Pseudomonadati</taxon>
        <taxon>Pseudomonadota</taxon>
        <taxon>Gammaproteobacteria</taxon>
        <taxon>Lysobacterales</taxon>
        <taxon>Lysobacteraceae</taxon>
        <taxon>Noviluteimonas</taxon>
    </lineage>
</organism>
<feature type="repeat" description="TPR" evidence="1">
    <location>
        <begin position="192"/>
        <end position="225"/>
    </location>
</feature>
<gene>
    <name evidence="3" type="ORF">LF41_1979</name>
</gene>
<accession>A0A0A2WGE0</accession>
<proteinExistence type="predicted"/>
<dbReference type="STRING" id="1300345.LF41_1979"/>
<evidence type="ECO:0000256" key="2">
    <source>
        <dbReference type="SAM" id="SignalP"/>
    </source>
</evidence>
<reference evidence="3 4" key="1">
    <citation type="submission" date="2014-09" db="EMBL/GenBank/DDBJ databases">
        <title>Genome sequences of Lysobacter dokdonensis DS-58.</title>
        <authorList>
            <person name="Kim J.F."/>
            <person name="Kwak M.-J."/>
        </authorList>
    </citation>
    <scope>NUCLEOTIDE SEQUENCE [LARGE SCALE GENOMIC DNA]</scope>
    <source>
        <strain evidence="3 4">DS-58</strain>
    </source>
</reference>
<keyword evidence="2" id="KW-0732">Signal</keyword>
<feature type="chain" id="PRO_5001996479" evidence="2">
    <location>
        <begin position="18"/>
        <end position="245"/>
    </location>
</feature>
<name>A0A0A2WGE0_9GAMM</name>
<evidence type="ECO:0000313" key="3">
    <source>
        <dbReference type="EMBL" id="KGQ17772.1"/>
    </source>
</evidence>
<dbReference type="InterPro" id="IPR019734">
    <property type="entry name" value="TPR_rpt"/>
</dbReference>
<dbReference type="PROSITE" id="PS50005">
    <property type="entry name" value="TPR"/>
    <property type="match status" value="1"/>
</dbReference>
<dbReference type="RefSeq" id="WP_036171920.1">
    <property type="nucleotide sequence ID" value="NZ_JRKJ01000025.1"/>
</dbReference>
<sequence>MRTIVLLSLLLATSAHAQDPAAVDPDSISTTTTYYALRDAQEALGKQWREDYNAAKDAMDAQRTDEAARTFAKILAACEGYARPGLRVIAAHDADEYVRAAARTADGTPTEWLDMVCPRAATDSAYLAVEAKDFDGALARIRQASEWAPLWADPHNEHGFVLGQLQRREEALVQYREAIDLATASGDKPVLAMAWRGVGFQSSELGRWNDARAAYRRSLEVEPGNQLAKDELAWIDRQDPAGASN</sequence>
<dbReference type="EMBL" id="JRKJ01000025">
    <property type="protein sequence ID" value="KGQ17772.1"/>
    <property type="molecule type" value="Genomic_DNA"/>
</dbReference>
<dbReference type="OrthoDB" id="6037603at2"/>
<dbReference type="AlphaFoldDB" id="A0A0A2WGE0"/>
<dbReference type="Proteomes" id="UP000030518">
    <property type="component" value="Unassembled WGS sequence"/>
</dbReference>
<dbReference type="Gene3D" id="1.25.40.10">
    <property type="entry name" value="Tetratricopeptide repeat domain"/>
    <property type="match status" value="1"/>
</dbReference>
<keyword evidence="1" id="KW-0802">TPR repeat</keyword>
<dbReference type="PATRIC" id="fig|1300345.3.peg.3025"/>
<evidence type="ECO:0000256" key="1">
    <source>
        <dbReference type="PROSITE-ProRule" id="PRU00339"/>
    </source>
</evidence>
<dbReference type="InterPro" id="IPR011990">
    <property type="entry name" value="TPR-like_helical_dom_sf"/>
</dbReference>
<keyword evidence="4" id="KW-1185">Reference proteome</keyword>
<evidence type="ECO:0000313" key="4">
    <source>
        <dbReference type="Proteomes" id="UP000030518"/>
    </source>
</evidence>
<comment type="caution">
    <text evidence="3">The sequence shown here is derived from an EMBL/GenBank/DDBJ whole genome shotgun (WGS) entry which is preliminary data.</text>
</comment>
<feature type="signal peptide" evidence="2">
    <location>
        <begin position="1"/>
        <end position="17"/>
    </location>
</feature>
<dbReference type="SUPFAM" id="SSF48452">
    <property type="entry name" value="TPR-like"/>
    <property type="match status" value="1"/>
</dbReference>